<name>A0A2P8H9R0_SACCR</name>
<dbReference type="EMBL" id="PYAX01000034">
    <property type="protein sequence ID" value="PSL42909.1"/>
    <property type="molecule type" value="Genomic_DNA"/>
</dbReference>
<dbReference type="AlphaFoldDB" id="A0A2P8H9R0"/>
<dbReference type="Proteomes" id="UP000241118">
    <property type="component" value="Unassembled WGS sequence"/>
</dbReference>
<evidence type="ECO:0000313" key="1">
    <source>
        <dbReference type="EMBL" id="PSL42909.1"/>
    </source>
</evidence>
<accession>A0A2P8H9R0</accession>
<protein>
    <recommendedName>
        <fullName evidence="3">TnsA endonuclease-like protein</fullName>
    </recommendedName>
</protein>
<evidence type="ECO:0008006" key="3">
    <source>
        <dbReference type="Google" id="ProtNLM"/>
    </source>
</evidence>
<reference evidence="1 2" key="1">
    <citation type="submission" date="2018-03" db="EMBL/GenBank/DDBJ databases">
        <title>Genomic Encyclopedia of Type Strains, Phase III (KMG-III): the genomes of soil and plant-associated and newly described type strains.</title>
        <authorList>
            <person name="Whitman W."/>
        </authorList>
    </citation>
    <scope>NUCLEOTIDE SEQUENCE [LARGE SCALE GENOMIC DNA]</scope>
    <source>
        <strain evidence="1 2">CGMCC 4.7097</strain>
    </source>
</reference>
<gene>
    <name evidence="1" type="ORF">B0I31_1343</name>
</gene>
<dbReference type="InterPro" id="IPR048000">
    <property type="entry name" value="TnsA-like"/>
</dbReference>
<proteinExistence type="predicted"/>
<sequence>MSGRRRWRSHAPDFFARRAEGSALLLDCRPAGLVKPRDRAVFELTARAAALVGWDYEVVDAPDEVLLANVRWLAGYRHPRFAVEAARQGRGPALRTVFSTPRPLLEGVEWVGEPIAVLPVAYHLLWRGQLRCKLNVPMSMEMPVHAGRWSR</sequence>
<keyword evidence="2" id="KW-1185">Reference proteome</keyword>
<dbReference type="NCBIfam" id="NF033179">
    <property type="entry name" value="TnsA_like_Actin"/>
    <property type="match status" value="1"/>
</dbReference>
<evidence type="ECO:0000313" key="2">
    <source>
        <dbReference type="Proteomes" id="UP000241118"/>
    </source>
</evidence>
<organism evidence="1 2">
    <name type="scientific">Saccharothrix carnea</name>
    <dbReference type="NCBI Taxonomy" id="1280637"/>
    <lineage>
        <taxon>Bacteria</taxon>
        <taxon>Bacillati</taxon>
        <taxon>Actinomycetota</taxon>
        <taxon>Actinomycetes</taxon>
        <taxon>Pseudonocardiales</taxon>
        <taxon>Pseudonocardiaceae</taxon>
        <taxon>Saccharothrix</taxon>
    </lineage>
</organism>
<comment type="caution">
    <text evidence="1">The sequence shown here is derived from an EMBL/GenBank/DDBJ whole genome shotgun (WGS) entry which is preliminary data.</text>
</comment>